<name>A0A9D2UNP6_BREEP</name>
<feature type="transmembrane region" description="Helical" evidence="1">
    <location>
        <begin position="140"/>
        <end position="162"/>
    </location>
</feature>
<proteinExistence type="predicted"/>
<keyword evidence="1" id="KW-0812">Transmembrane</keyword>
<keyword evidence="1" id="KW-1133">Transmembrane helix</keyword>
<reference evidence="2" key="2">
    <citation type="submission" date="2021-09" db="EMBL/GenBank/DDBJ databases">
        <authorList>
            <person name="Gilroy R."/>
        </authorList>
    </citation>
    <scope>NUCLEOTIDE SEQUENCE</scope>
    <source>
        <strain evidence="2">CHK139-4039</strain>
    </source>
</reference>
<dbReference type="InterPro" id="IPR031566">
    <property type="entry name" value="CitMHS_2"/>
</dbReference>
<feature type="transmembrane region" description="Helical" evidence="1">
    <location>
        <begin position="235"/>
        <end position="262"/>
    </location>
</feature>
<feature type="non-terminal residue" evidence="2">
    <location>
        <position position="1"/>
    </location>
</feature>
<feature type="transmembrane region" description="Helical" evidence="1">
    <location>
        <begin position="40"/>
        <end position="61"/>
    </location>
</feature>
<dbReference type="Proteomes" id="UP000743760">
    <property type="component" value="Unassembled WGS sequence"/>
</dbReference>
<dbReference type="AlphaFoldDB" id="A0A9D2UNP6"/>
<sequence length="278" mass="29699">ALLLISYFALDSKMYAKEPAEALAKDAEYATKLGLRGASGLLFLAIIIIAVAFIPSVDLHAIETGHATASDFVPWREVVMLLSAVTSFLVGDRGARFNLNKFTWTPILEVGALFIGIFLTMMPALQYLSQIAHKIPLGEISLFIFTGGLSSVLDNAPTYVTFFEMAAQVPGDPKVAGVPESLLIAVSLGAVMGGAITYIGNGPNFMVKSVADSANVAMPSFGGYVWWSLRRLVPILASMVLIFMTGSLWWILLGVLVALVMLGQAGRDLRAAKAVKAD</sequence>
<comment type="caution">
    <text evidence="2">The sequence shown here is derived from an EMBL/GenBank/DDBJ whole genome shotgun (WGS) entry which is preliminary data.</text>
</comment>
<gene>
    <name evidence="2" type="ORF">K8V74_10215</name>
</gene>
<accession>A0A9D2UNP6</accession>
<feature type="transmembrane region" description="Helical" evidence="1">
    <location>
        <begin position="110"/>
        <end position="128"/>
    </location>
</feature>
<protein>
    <submittedName>
        <fullName evidence="2">Sodium:proton antiporter</fullName>
    </submittedName>
</protein>
<feature type="transmembrane region" description="Helical" evidence="1">
    <location>
        <begin position="73"/>
        <end position="90"/>
    </location>
</feature>
<keyword evidence="1" id="KW-0472">Membrane</keyword>
<dbReference type="EMBL" id="DYXR01000311">
    <property type="protein sequence ID" value="HJE78303.1"/>
    <property type="molecule type" value="Genomic_DNA"/>
</dbReference>
<evidence type="ECO:0000313" key="2">
    <source>
        <dbReference type="EMBL" id="HJE78303.1"/>
    </source>
</evidence>
<evidence type="ECO:0000313" key="3">
    <source>
        <dbReference type="Proteomes" id="UP000743760"/>
    </source>
</evidence>
<dbReference type="Pfam" id="PF16980">
    <property type="entry name" value="CitMHS_2"/>
    <property type="match status" value="1"/>
</dbReference>
<evidence type="ECO:0000256" key="1">
    <source>
        <dbReference type="SAM" id="Phobius"/>
    </source>
</evidence>
<reference evidence="2" key="1">
    <citation type="journal article" date="2021" name="PeerJ">
        <title>Extensive microbial diversity within the chicken gut microbiome revealed by metagenomics and culture.</title>
        <authorList>
            <person name="Gilroy R."/>
            <person name="Ravi A."/>
            <person name="Getino M."/>
            <person name="Pursley I."/>
            <person name="Horton D.L."/>
            <person name="Alikhan N.F."/>
            <person name="Baker D."/>
            <person name="Gharbi K."/>
            <person name="Hall N."/>
            <person name="Watson M."/>
            <person name="Adriaenssens E.M."/>
            <person name="Foster-Nyarko E."/>
            <person name="Jarju S."/>
            <person name="Secka A."/>
            <person name="Antonio M."/>
            <person name="Oren A."/>
            <person name="Chaudhuri R.R."/>
            <person name="La Ragione R."/>
            <person name="Hildebrand F."/>
            <person name="Pallen M.J."/>
        </authorList>
    </citation>
    <scope>NUCLEOTIDE SEQUENCE</scope>
    <source>
        <strain evidence="2">CHK139-4039</strain>
    </source>
</reference>
<feature type="transmembrane region" description="Helical" evidence="1">
    <location>
        <begin position="182"/>
        <end position="201"/>
    </location>
</feature>
<organism evidence="2 3">
    <name type="scientific">Brevibacterium epidermidis</name>
    <dbReference type="NCBI Taxonomy" id="1698"/>
    <lineage>
        <taxon>Bacteria</taxon>
        <taxon>Bacillati</taxon>
        <taxon>Actinomycetota</taxon>
        <taxon>Actinomycetes</taxon>
        <taxon>Micrococcales</taxon>
        <taxon>Brevibacteriaceae</taxon>
        <taxon>Brevibacterium</taxon>
    </lineage>
</organism>